<sequence>MQNRPKRNLQSVPGLLDKAASSLFRWVTTDHSGIGKMRKLMPKRRFLDELLDILVCLLIALFGAVLQVFWIVFLIAYAIPFLIFGHF</sequence>
<dbReference type="RefSeq" id="WP_107787948.1">
    <property type="nucleotide sequence ID" value="NZ_QAOL01000053.1"/>
</dbReference>
<dbReference type="Proteomes" id="UP000244110">
    <property type="component" value="Unassembled WGS sequence"/>
</dbReference>
<dbReference type="AlphaFoldDB" id="A0A2T5I627"/>
<keyword evidence="1" id="KW-0812">Transmembrane</keyword>
<comment type="caution">
    <text evidence="2">The sequence shown here is derived from an EMBL/GenBank/DDBJ whole genome shotgun (WGS) entry which is preliminary data.</text>
</comment>
<evidence type="ECO:0008006" key="4">
    <source>
        <dbReference type="Google" id="ProtNLM"/>
    </source>
</evidence>
<accession>A0A2T5I627</accession>
<name>A0A2T5I627_9PROT</name>
<protein>
    <recommendedName>
        <fullName evidence="4">RDD family protein</fullName>
    </recommendedName>
</protein>
<organism evidence="2 3">
    <name type="scientific">Nitrosomonas ureae</name>
    <dbReference type="NCBI Taxonomy" id="44577"/>
    <lineage>
        <taxon>Bacteria</taxon>
        <taxon>Pseudomonadati</taxon>
        <taxon>Pseudomonadota</taxon>
        <taxon>Betaproteobacteria</taxon>
        <taxon>Nitrosomonadales</taxon>
        <taxon>Nitrosomonadaceae</taxon>
        <taxon>Nitrosomonas</taxon>
    </lineage>
</organism>
<keyword evidence="1" id="KW-1133">Transmembrane helix</keyword>
<keyword evidence="1" id="KW-0472">Membrane</keyword>
<reference evidence="2 3" key="1">
    <citation type="submission" date="2018-04" db="EMBL/GenBank/DDBJ databases">
        <title>Active sludge and wastewater microbial communities from Klosterneuburg, Austria.</title>
        <authorList>
            <person name="Wagner M."/>
        </authorList>
    </citation>
    <scope>NUCLEOTIDE SEQUENCE [LARGE SCALE GENOMIC DNA]</scope>
    <source>
        <strain evidence="2 3">Nm4</strain>
    </source>
</reference>
<evidence type="ECO:0000313" key="2">
    <source>
        <dbReference type="EMBL" id="PTQ79277.1"/>
    </source>
</evidence>
<gene>
    <name evidence="2" type="ORF">C8R28_10539</name>
</gene>
<proteinExistence type="predicted"/>
<evidence type="ECO:0000313" key="3">
    <source>
        <dbReference type="Proteomes" id="UP000244110"/>
    </source>
</evidence>
<feature type="transmembrane region" description="Helical" evidence="1">
    <location>
        <begin position="68"/>
        <end position="85"/>
    </location>
</feature>
<dbReference type="EMBL" id="QAOL01000053">
    <property type="protein sequence ID" value="PTQ79277.1"/>
    <property type="molecule type" value="Genomic_DNA"/>
</dbReference>
<evidence type="ECO:0000256" key="1">
    <source>
        <dbReference type="SAM" id="Phobius"/>
    </source>
</evidence>